<evidence type="ECO:0000313" key="3">
    <source>
        <dbReference type="Proteomes" id="UP000252107"/>
    </source>
</evidence>
<dbReference type="Pfam" id="PF05050">
    <property type="entry name" value="Methyltransf_21"/>
    <property type="match status" value="1"/>
</dbReference>
<dbReference type="InterPro" id="IPR006342">
    <property type="entry name" value="FkbM_mtfrase"/>
</dbReference>
<comment type="caution">
    <text evidence="2">The sequence shown here is derived from an EMBL/GenBank/DDBJ whole genome shotgun (WGS) entry which is preliminary data.</text>
</comment>
<dbReference type="SUPFAM" id="SSF53335">
    <property type="entry name" value="S-adenosyl-L-methionine-dependent methyltransferases"/>
    <property type="match status" value="1"/>
</dbReference>
<keyword evidence="2" id="KW-0808">Transferase</keyword>
<evidence type="ECO:0000259" key="1">
    <source>
        <dbReference type="Pfam" id="PF05050"/>
    </source>
</evidence>
<reference evidence="2" key="1">
    <citation type="submission" date="2016-04" db="EMBL/GenBank/DDBJ databases">
        <authorList>
            <person name="Tabuchi Yagui T.R."/>
        </authorList>
    </citation>
    <scope>NUCLEOTIDE SEQUENCE [LARGE SCALE GENOMIC DNA]</scope>
    <source>
        <strain evidence="2">NIES-26</strain>
    </source>
</reference>
<proteinExistence type="predicted"/>
<organism evidence="2 3">
    <name type="scientific">Nostoc minutum NIES-26</name>
    <dbReference type="NCBI Taxonomy" id="1844469"/>
    <lineage>
        <taxon>Bacteria</taxon>
        <taxon>Bacillati</taxon>
        <taxon>Cyanobacteriota</taxon>
        <taxon>Cyanophyceae</taxon>
        <taxon>Nostocales</taxon>
        <taxon>Nostocaceae</taxon>
        <taxon>Nostoc</taxon>
    </lineage>
</organism>
<accession>A0A367QP81</accession>
<keyword evidence="2" id="KW-0489">Methyltransferase</keyword>
<feature type="domain" description="Methyltransferase FkbM" evidence="1">
    <location>
        <begin position="88"/>
        <end position="209"/>
    </location>
</feature>
<dbReference type="InterPro" id="IPR029063">
    <property type="entry name" value="SAM-dependent_MTases_sf"/>
</dbReference>
<protein>
    <submittedName>
        <fullName evidence="2">FkbM family methyltransferase</fullName>
    </submittedName>
</protein>
<dbReference type="GO" id="GO:0032259">
    <property type="term" value="P:methylation"/>
    <property type="evidence" value="ECO:0007669"/>
    <property type="project" value="UniProtKB-KW"/>
</dbReference>
<dbReference type="AlphaFoldDB" id="A0A367QP81"/>
<dbReference type="GO" id="GO:0008168">
    <property type="term" value="F:methyltransferase activity"/>
    <property type="evidence" value="ECO:0007669"/>
    <property type="project" value="UniProtKB-KW"/>
</dbReference>
<keyword evidence="3" id="KW-1185">Reference proteome</keyword>
<gene>
    <name evidence="2" type="ORF">A6770_26940</name>
</gene>
<dbReference type="NCBIfam" id="TIGR01444">
    <property type="entry name" value="fkbM_fam"/>
    <property type="match status" value="1"/>
</dbReference>
<evidence type="ECO:0000313" key="2">
    <source>
        <dbReference type="EMBL" id="RCJ26006.1"/>
    </source>
</evidence>
<sequence length="246" mass="28184">MINISQLRIKTGRFLERTKITYYDWKKPQIVKIHGIAIPVIDNLPRELQEALYAGTYEKYELKIVESQLQPSDIVMELGTGIGLVSSFCAKSIGNERVFTYEANPVLESVIRKTYALNNVSPNLEMCMLGETAGEQTFYIAKGFWESSVIQHQTGLKPINVPVKSFNEEVKKVNPSFLILDIEGGEYEFFTYANLHNIQKIAMELHKRIIGSEKAKFVKSKLIASGFQLNEKISFRGRELFWQKHQ</sequence>
<name>A0A367QP81_9NOSO</name>
<dbReference type="Gene3D" id="3.40.50.150">
    <property type="entry name" value="Vaccinia Virus protein VP39"/>
    <property type="match status" value="1"/>
</dbReference>
<dbReference type="EMBL" id="LXQD01000311">
    <property type="protein sequence ID" value="RCJ26006.1"/>
    <property type="molecule type" value="Genomic_DNA"/>
</dbReference>
<dbReference type="Proteomes" id="UP000252107">
    <property type="component" value="Unassembled WGS sequence"/>
</dbReference>